<dbReference type="GeneTree" id="ENSGT00970000197223"/>
<proteinExistence type="predicted"/>
<keyword evidence="2" id="KW-1185">Reference proteome</keyword>
<sequence length="77" mass="8725">KGLFVIVVWSGRGRRCLFCVFRGFCNSRLPPGPAPIPLLGNLLRIDVKASYKLYMDVSQILELDQCARLSQRCRITV</sequence>
<accession>A0A673Y788</accession>
<dbReference type="AlphaFoldDB" id="A0A673Y788"/>
<dbReference type="InParanoid" id="A0A673Y788"/>
<protein>
    <submittedName>
        <fullName evidence="1">Uncharacterized protein</fullName>
    </submittedName>
</protein>
<reference evidence="1" key="2">
    <citation type="submission" date="2025-09" db="UniProtKB">
        <authorList>
            <consortium name="Ensembl"/>
        </authorList>
    </citation>
    <scope>IDENTIFICATION</scope>
</reference>
<name>A0A673Y788_SALTR</name>
<reference evidence="1" key="1">
    <citation type="submission" date="2025-08" db="UniProtKB">
        <authorList>
            <consortium name="Ensembl"/>
        </authorList>
    </citation>
    <scope>IDENTIFICATION</scope>
</reference>
<dbReference type="Ensembl" id="ENSSTUT00000031706.1">
    <property type="protein sequence ID" value="ENSSTUP00000030314.1"/>
    <property type="gene ID" value="ENSSTUG00000013092.1"/>
</dbReference>
<dbReference type="Proteomes" id="UP000472277">
    <property type="component" value="Chromosome 26"/>
</dbReference>
<organism evidence="1 2">
    <name type="scientific">Salmo trutta</name>
    <name type="common">Brown trout</name>
    <dbReference type="NCBI Taxonomy" id="8032"/>
    <lineage>
        <taxon>Eukaryota</taxon>
        <taxon>Metazoa</taxon>
        <taxon>Chordata</taxon>
        <taxon>Craniata</taxon>
        <taxon>Vertebrata</taxon>
        <taxon>Euteleostomi</taxon>
        <taxon>Actinopterygii</taxon>
        <taxon>Neopterygii</taxon>
        <taxon>Teleostei</taxon>
        <taxon>Protacanthopterygii</taxon>
        <taxon>Salmoniformes</taxon>
        <taxon>Salmonidae</taxon>
        <taxon>Salmoninae</taxon>
        <taxon>Salmo</taxon>
    </lineage>
</organism>
<evidence type="ECO:0000313" key="1">
    <source>
        <dbReference type="Ensembl" id="ENSSTUP00000030314.1"/>
    </source>
</evidence>
<evidence type="ECO:0000313" key="2">
    <source>
        <dbReference type="Proteomes" id="UP000472277"/>
    </source>
</evidence>